<dbReference type="AlphaFoldDB" id="A0A167FI04"/>
<reference evidence="2 3" key="1">
    <citation type="journal article" date="2016" name="Mol. Biol. Evol.">
        <title>Comparative Genomics of Early-Diverging Mushroom-Forming Fungi Provides Insights into the Origins of Lignocellulose Decay Capabilities.</title>
        <authorList>
            <person name="Nagy L.G."/>
            <person name="Riley R."/>
            <person name="Tritt A."/>
            <person name="Adam C."/>
            <person name="Daum C."/>
            <person name="Floudas D."/>
            <person name="Sun H."/>
            <person name="Yadav J.S."/>
            <person name="Pangilinan J."/>
            <person name="Larsson K.H."/>
            <person name="Matsuura K."/>
            <person name="Barry K."/>
            <person name="Labutti K."/>
            <person name="Kuo R."/>
            <person name="Ohm R.A."/>
            <person name="Bhattacharya S.S."/>
            <person name="Shirouzu T."/>
            <person name="Yoshinaga Y."/>
            <person name="Martin F.M."/>
            <person name="Grigoriev I.V."/>
            <person name="Hibbett D.S."/>
        </authorList>
    </citation>
    <scope>NUCLEOTIDE SEQUENCE [LARGE SCALE GENOMIC DNA]</scope>
    <source>
        <strain evidence="2 3">TUFC12733</strain>
    </source>
</reference>
<feature type="region of interest" description="Disordered" evidence="1">
    <location>
        <begin position="1"/>
        <end position="37"/>
    </location>
</feature>
<dbReference type="OrthoDB" id="10580041at2759"/>
<proteinExistence type="predicted"/>
<accession>A0A167FI04</accession>
<evidence type="ECO:0000313" key="3">
    <source>
        <dbReference type="Proteomes" id="UP000076738"/>
    </source>
</evidence>
<gene>
    <name evidence="2" type="ORF">CALVIDRAFT_532045</name>
</gene>
<feature type="region of interest" description="Disordered" evidence="1">
    <location>
        <begin position="144"/>
        <end position="169"/>
    </location>
</feature>
<organism evidence="2 3">
    <name type="scientific">Calocera viscosa (strain TUFC12733)</name>
    <dbReference type="NCBI Taxonomy" id="1330018"/>
    <lineage>
        <taxon>Eukaryota</taxon>
        <taxon>Fungi</taxon>
        <taxon>Dikarya</taxon>
        <taxon>Basidiomycota</taxon>
        <taxon>Agaricomycotina</taxon>
        <taxon>Dacrymycetes</taxon>
        <taxon>Dacrymycetales</taxon>
        <taxon>Dacrymycetaceae</taxon>
        <taxon>Calocera</taxon>
    </lineage>
</organism>
<dbReference type="Proteomes" id="UP000076738">
    <property type="component" value="Unassembled WGS sequence"/>
</dbReference>
<protein>
    <submittedName>
        <fullName evidence="2">Uncharacterized protein</fullName>
    </submittedName>
</protein>
<evidence type="ECO:0000313" key="2">
    <source>
        <dbReference type="EMBL" id="KZO89510.1"/>
    </source>
</evidence>
<feature type="compositionally biased region" description="Basic and acidic residues" evidence="1">
    <location>
        <begin position="144"/>
        <end position="162"/>
    </location>
</feature>
<sequence>MDRTTPPPAYNSDSDVGMRSRSTSGSSHGDRPFGGISPGELMVVEALLSKAEEYMKDMRPDLLGEDEEEYLNKAVILPEGQPALGMRWGTFPDVVKKHIMESAREQVKGRLGQLMGTFVKDEEVKRVCIWALYMSFMSHLGKTSQREGDRSAPLHGDYESVHGSDVAPSSDYSFPNAASVSDRYSLVSGASATENNTPGTKKIVRFPEGQQWIRALEPEATTLLSNFYTSAGSALDLQFGSPGLRRHEALGAIVPAARYGETTPVPFEGGAVAVAGGAGTKGFAPPDALAGAFVLNMSVTSIAQYGYIREDRGGKIWRLSFKGDKILVPLKEESIQVLFLLQEQFGMATKEGR</sequence>
<keyword evidence="3" id="KW-1185">Reference proteome</keyword>
<evidence type="ECO:0000256" key="1">
    <source>
        <dbReference type="SAM" id="MobiDB-lite"/>
    </source>
</evidence>
<name>A0A167FI04_CALVF</name>
<dbReference type="EMBL" id="KV417390">
    <property type="protein sequence ID" value="KZO89510.1"/>
    <property type="molecule type" value="Genomic_DNA"/>
</dbReference>